<proteinExistence type="predicted"/>
<name>A0ABN3NIP9_9ACTN</name>
<dbReference type="RefSeq" id="WP_344171962.1">
    <property type="nucleotide sequence ID" value="NZ_BAAARY010000009.1"/>
</dbReference>
<protein>
    <submittedName>
        <fullName evidence="3">Uncharacterized protein</fullName>
    </submittedName>
</protein>
<sequence length="363" mass="36465">MTRPARWWARSLSALAGAALALAPAPALAHGDEAPGGSDYTVTVTTPQPLPGVRVQVIDAGTRLMLTNDSAQTVTVLGDSGEPYLRIRPDGAYENTRSPATHRNVTLLSAAAPASADPTAAPQWRRVNRDPVARWHDPRAQWAADQPPAVVAADPARVHRVREWAIPVTVEAVPGGPAAAAITGVLDWSPPPAASEGWLGILVGIALVSLLGVLAAPGTTAATGPVGRVVLLTMSALAVVGGGLAIAYAVARVLDTGATGVGQVLIGIGIGQVWPVLTGLGAIAAGAYAALGRPTGDFALALAGACLGLFPGLTNAAVLGRAVPPVVWDGPAARLVVSAVAAIGLGLAVAGVLRLRAAIALTR</sequence>
<dbReference type="Proteomes" id="UP001499978">
    <property type="component" value="Unassembled WGS sequence"/>
</dbReference>
<keyword evidence="4" id="KW-1185">Reference proteome</keyword>
<feature type="transmembrane region" description="Helical" evidence="1">
    <location>
        <begin position="197"/>
        <end position="217"/>
    </location>
</feature>
<feature type="transmembrane region" description="Helical" evidence="1">
    <location>
        <begin position="332"/>
        <end position="353"/>
    </location>
</feature>
<comment type="caution">
    <text evidence="3">The sequence shown here is derived from an EMBL/GenBank/DDBJ whole genome shotgun (WGS) entry which is preliminary data.</text>
</comment>
<feature type="chain" id="PRO_5046176262" evidence="2">
    <location>
        <begin position="30"/>
        <end position="363"/>
    </location>
</feature>
<keyword evidence="1" id="KW-0472">Membrane</keyword>
<feature type="signal peptide" evidence="2">
    <location>
        <begin position="1"/>
        <end position="29"/>
    </location>
</feature>
<feature type="transmembrane region" description="Helical" evidence="1">
    <location>
        <begin position="229"/>
        <end position="251"/>
    </location>
</feature>
<organism evidence="3 4">
    <name type="scientific">Pilimelia columellifera subsp. columellifera</name>
    <dbReference type="NCBI Taxonomy" id="706583"/>
    <lineage>
        <taxon>Bacteria</taxon>
        <taxon>Bacillati</taxon>
        <taxon>Actinomycetota</taxon>
        <taxon>Actinomycetes</taxon>
        <taxon>Micromonosporales</taxon>
        <taxon>Micromonosporaceae</taxon>
        <taxon>Pilimelia</taxon>
    </lineage>
</organism>
<reference evidence="3 4" key="1">
    <citation type="journal article" date="2019" name="Int. J. Syst. Evol. Microbiol.">
        <title>The Global Catalogue of Microorganisms (GCM) 10K type strain sequencing project: providing services to taxonomists for standard genome sequencing and annotation.</title>
        <authorList>
            <consortium name="The Broad Institute Genomics Platform"/>
            <consortium name="The Broad Institute Genome Sequencing Center for Infectious Disease"/>
            <person name="Wu L."/>
            <person name="Ma J."/>
        </authorList>
    </citation>
    <scope>NUCLEOTIDE SEQUENCE [LARGE SCALE GENOMIC DNA]</scope>
    <source>
        <strain evidence="3 4">JCM 3367</strain>
    </source>
</reference>
<evidence type="ECO:0000313" key="4">
    <source>
        <dbReference type="Proteomes" id="UP001499978"/>
    </source>
</evidence>
<evidence type="ECO:0000256" key="1">
    <source>
        <dbReference type="SAM" id="Phobius"/>
    </source>
</evidence>
<evidence type="ECO:0000313" key="3">
    <source>
        <dbReference type="EMBL" id="GAA2523463.1"/>
    </source>
</evidence>
<feature type="transmembrane region" description="Helical" evidence="1">
    <location>
        <begin position="298"/>
        <end position="320"/>
    </location>
</feature>
<keyword evidence="1" id="KW-1133">Transmembrane helix</keyword>
<dbReference type="EMBL" id="BAAARY010000009">
    <property type="protein sequence ID" value="GAA2523463.1"/>
    <property type="molecule type" value="Genomic_DNA"/>
</dbReference>
<accession>A0ABN3NIP9</accession>
<gene>
    <name evidence="3" type="ORF">GCM10010201_22210</name>
</gene>
<feature type="transmembrane region" description="Helical" evidence="1">
    <location>
        <begin position="263"/>
        <end position="291"/>
    </location>
</feature>
<evidence type="ECO:0000256" key="2">
    <source>
        <dbReference type="SAM" id="SignalP"/>
    </source>
</evidence>
<keyword evidence="1" id="KW-0812">Transmembrane</keyword>
<keyword evidence="2" id="KW-0732">Signal</keyword>